<organism evidence="11 12">
    <name type="scientific">Marinibactrum halimedae</name>
    <dbReference type="NCBI Taxonomy" id="1444977"/>
    <lineage>
        <taxon>Bacteria</taxon>
        <taxon>Pseudomonadati</taxon>
        <taxon>Pseudomonadota</taxon>
        <taxon>Gammaproteobacteria</taxon>
        <taxon>Cellvibrionales</taxon>
        <taxon>Cellvibrionaceae</taxon>
        <taxon>Marinibactrum</taxon>
    </lineage>
</organism>
<dbReference type="InterPro" id="IPR000014">
    <property type="entry name" value="PAS"/>
</dbReference>
<dbReference type="PANTHER" id="PTHR43065:SF42">
    <property type="entry name" value="TWO-COMPONENT SENSOR PPRA"/>
    <property type="match status" value="1"/>
</dbReference>
<evidence type="ECO:0000256" key="1">
    <source>
        <dbReference type="ARBA" id="ARBA00000085"/>
    </source>
</evidence>
<comment type="caution">
    <text evidence="11">The sequence shown here is derived from an EMBL/GenBank/DDBJ whole genome shotgun (WGS) entry which is preliminary data.</text>
</comment>
<dbReference type="InterPro" id="IPR035965">
    <property type="entry name" value="PAS-like_dom_sf"/>
</dbReference>
<evidence type="ECO:0000256" key="5">
    <source>
        <dbReference type="ARBA" id="ARBA00022741"/>
    </source>
</evidence>
<dbReference type="GO" id="GO:0000155">
    <property type="term" value="F:phosphorelay sensor kinase activity"/>
    <property type="evidence" value="ECO:0007669"/>
    <property type="project" value="InterPro"/>
</dbReference>
<dbReference type="InterPro" id="IPR036097">
    <property type="entry name" value="HisK_dim/P_sf"/>
</dbReference>
<dbReference type="AlphaFoldDB" id="A0AA37T745"/>
<dbReference type="InterPro" id="IPR013767">
    <property type="entry name" value="PAS_fold"/>
</dbReference>
<evidence type="ECO:0000259" key="10">
    <source>
        <dbReference type="PROSITE" id="PS50112"/>
    </source>
</evidence>
<dbReference type="PROSITE" id="PS50112">
    <property type="entry name" value="PAS"/>
    <property type="match status" value="1"/>
</dbReference>
<evidence type="ECO:0000256" key="8">
    <source>
        <dbReference type="ARBA" id="ARBA00023012"/>
    </source>
</evidence>
<protein>
    <recommendedName>
        <fullName evidence="2">histidine kinase</fullName>
        <ecNumber evidence="2">2.7.13.3</ecNumber>
    </recommendedName>
</protein>
<comment type="catalytic activity">
    <reaction evidence="1">
        <text>ATP + protein L-histidine = ADP + protein N-phospho-L-histidine.</text>
        <dbReference type="EC" id="2.7.13.3"/>
    </reaction>
</comment>
<feature type="domain" description="PAS" evidence="10">
    <location>
        <begin position="107"/>
        <end position="159"/>
    </location>
</feature>
<proteinExistence type="predicted"/>
<keyword evidence="12" id="KW-1185">Reference proteome</keyword>
<dbReference type="Pfam" id="PF00512">
    <property type="entry name" value="HisKA"/>
    <property type="match status" value="1"/>
</dbReference>
<dbReference type="Gene3D" id="3.30.565.10">
    <property type="entry name" value="Histidine kinase-like ATPase, C-terminal domain"/>
    <property type="match status" value="1"/>
</dbReference>
<dbReference type="EMBL" id="BSPD01000102">
    <property type="protein sequence ID" value="GLS28169.1"/>
    <property type="molecule type" value="Genomic_DNA"/>
</dbReference>
<keyword evidence="5" id="KW-0547">Nucleotide-binding</keyword>
<gene>
    <name evidence="11" type="ORF">GCM10007877_38880</name>
</gene>
<feature type="domain" description="Histidine kinase" evidence="9">
    <location>
        <begin position="240"/>
        <end position="483"/>
    </location>
</feature>
<dbReference type="InterPro" id="IPR003661">
    <property type="entry name" value="HisK_dim/P_dom"/>
</dbReference>
<dbReference type="InterPro" id="IPR005467">
    <property type="entry name" value="His_kinase_dom"/>
</dbReference>
<dbReference type="InterPro" id="IPR003594">
    <property type="entry name" value="HATPase_dom"/>
</dbReference>
<keyword evidence="7" id="KW-0067">ATP-binding</keyword>
<dbReference type="GO" id="GO:0005524">
    <property type="term" value="F:ATP binding"/>
    <property type="evidence" value="ECO:0007669"/>
    <property type="project" value="UniProtKB-KW"/>
</dbReference>
<evidence type="ECO:0000313" key="11">
    <source>
        <dbReference type="EMBL" id="GLS28169.1"/>
    </source>
</evidence>
<dbReference type="SUPFAM" id="SSF55874">
    <property type="entry name" value="ATPase domain of HSP90 chaperone/DNA topoisomerase II/histidine kinase"/>
    <property type="match status" value="1"/>
</dbReference>
<keyword evidence="8" id="KW-0902">Two-component regulatory system</keyword>
<dbReference type="Pfam" id="PF02518">
    <property type="entry name" value="HATPase_c"/>
    <property type="match status" value="1"/>
</dbReference>
<dbReference type="Gene3D" id="3.30.450.20">
    <property type="entry name" value="PAS domain"/>
    <property type="match status" value="1"/>
</dbReference>
<dbReference type="PRINTS" id="PR00344">
    <property type="entry name" value="BCTRLSENSOR"/>
</dbReference>
<dbReference type="InterPro" id="IPR036890">
    <property type="entry name" value="HATPase_C_sf"/>
</dbReference>
<evidence type="ECO:0000256" key="6">
    <source>
        <dbReference type="ARBA" id="ARBA00022777"/>
    </source>
</evidence>
<evidence type="ECO:0000256" key="2">
    <source>
        <dbReference type="ARBA" id="ARBA00012438"/>
    </source>
</evidence>
<dbReference type="InterPro" id="IPR004358">
    <property type="entry name" value="Sig_transdc_His_kin-like_C"/>
</dbReference>
<evidence type="ECO:0000259" key="9">
    <source>
        <dbReference type="PROSITE" id="PS50109"/>
    </source>
</evidence>
<sequence length="485" mass="53206">MSTPLASLTATAAISLTTLPTFCLASPLSNNALSQTEWLLSGVTTLLLITLLLSKAQHEKRQSALLRDQHQLEDRVSKRTETLNDLNEKLSNEIVQHKATEALLKKTQAYYHSIIHSMPSIIIGLAEDGTITHWNNAAVLSTAISEKDAVGQTIDNMYPYLNIKPEILKAALGGDDPMSFECLAQGHGSHRRYVDLTIYPLKGDHNGAVVRIDDVTQKVQVENMMVQNEKLMSLGEMAAGLAHEINNPLAAVINSIQNIERRTSLSLPANRNIAEQCNLDLENLQHYFEQRGVKRSIETLREGAERAALIVKNMLDFSHGGAESRGPEAINQLIEHAVELAKRGFETGESKEAHSSNLILELKAEQDICLCAPTEIQQVILNLIRNGCQACEEAGIPPEITLTTRTELDQLIIDIKDNGPGIPDDVISHIFEPFFTTKGVGQGTGLGLSVSYFIITEHHDGTIEVESHEGEGTCFSIHLPLLEDG</sequence>
<accession>A0AA37T745</accession>
<dbReference type="PANTHER" id="PTHR43065">
    <property type="entry name" value="SENSOR HISTIDINE KINASE"/>
    <property type="match status" value="1"/>
</dbReference>
<keyword evidence="6" id="KW-0418">Kinase</keyword>
<dbReference type="SUPFAM" id="SSF47384">
    <property type="entry name" value="Homodimeric domain of signal transducing histidine kinase"/>
    <property type="match status" value="1"/>
</dbReference>
<dbReference type="GO" id="GO:0006355">
    <property type="term" value="P:regulation of DNA-templated transcription"/>
    <property type="evidence" value="ECO:0007669"/>
    <property type="project" value="InterPro"/>
</dbReference>
<dbReference type="SUPFAM" id="SSF55785">
    <property type="entry name" value="PYP-like sensor domain (PAS domain)"/>
    <property type="match status" value="1"/>
</dbReference>
<dbReference type="Proteomes" id="UP001156870">
    <property type="component" value="Unassembled WGS sequence"/>
</dbReference>
<keyword evidence="4" id="KW-0808">Transferase</keyword>
<dbReference type="Gene3D" id="1.10.287.130">
    <property type="match status" value="1"/>
</dbReference>
<dbReference type="PROSITE" id="PS50109">
    <property type="entry name" value="HIS_KIN"/>
    <property type="match status" value="1"/>
</dbReference>
<evidence type="ECO:0000256" key="3">
    <source>
        <dbReference type="ARBA" id="ARBA00022553"/>
    </source>
</evidence>
<dbReference type="RefSeq" id="WP_232594105.1">
    <property type="nucleotide sequence ID" value="NZ_BSPD01000102.1"/>
</dbReference>
<keyword evidence="3" id="KW-0597">Phosphoprotein</keyword>
<evidence type="ECO:0000313" key="12">
    <source>
        <dbReference type="Proteomes" id="UP001156870"/>
    </source>
</evidence>
<evidence type="ECO:0000256" key="4">
    <source>
        <dbReference type="ARBA" id="ARBA00022679"/>
    </source>
</evidence>
<dbReference type="SMART" id="SM00388">
    <property type="entry name" value="HisKA"/>
    <property type="match status" value="1"/>
</dbReference>
<dbReference type="NCBIfam" id="TIGR00229">
    <property type="entry name" value="sensory_box"/>
    <property type="match status" value="1"/>
</dbReference>
<dbReference type="EC" id="2.7.13.3" evidence="2"/>
<evidence type="ECO:0000256" key="7">
    <source>
        <dbReference type="ARBA" id="ARBA00022840"/>
    </source>
</evidence>
<dbReference type="SMART" id="SM00387">
    <property type="entry name" value="HATPase_c"/>
    <property type="match status" value="1"/>
</dbReference>
<dbReference type="CDD" id="cd00130">
    <property type="entry name" value="PAS"/>
    <property type="match status" value="1"/>
</dbReference>
<dbReference type="CDD" id="cd00082">
    <property type="entry name" value="HisKA"/>
    <property type="match status" value="1"/>
</dbReference>
<name>A0AA37T745_9GAMM</name>
<dbReference type="Pfam" id="PF00989">
    <property type="entry name" value="PAS"/>
    <property type="match status" value="1"/>
</dbReference>
<reference evidence="11 12" key="1">
    <citation type="journal article" date="2014" name="Int. J. Syst. Evol. Microbiol.">
        <title>Complete genome sequence of Corynebacterium casei LMG S-19264T (=DSM 44701T), isolated from a smear-ripened cheese.</title>
        <authorList>
            <consortium name="US DOE Joint Genome Institute (JGI-PGF)"/>
            <person name="Walter F."/>
            <person name="Albersmeier A."/>
            <person name="Kalinowski J."/>
            <person name="Ruckert C."/>
        </authorList>
    </citation>
    <scope>NUCLEOTIDE SEQUENCE [LARGE SCALE GENOMIC DNA]</scope>
    <source>
        <strain evidence="11 12">NBRC 110095</strain>
    </source>
</reference>